<dbReference type="EMBL" id="FTNT01000005">
    <property type="protein sequence ID" value="SIS00652.1"/>
    <property type="molecule type" value="Genomic_DNA"/>
</dbReference>
<dbReference type="Gene3D" id="3.40.190.10">
    <property type="entry name" value="Periplasmic binding protein-like II"/>
    <property type="match status" value="2"/>
</dbReference>
<dbReference type="OrthoDB" id="9764656at2"/>
<dbReference type="CDD" id="cd01071">
    <property type="entry name" value="PBP2_PhnD_like"/>
    <property type="match status" value="1"/>
</dbReference>
<reference evidence="3 4" key="1">
    <citation type="submission" date="2017-01" db="EMBL/GenBank/DDBJ databases">
        <authorList>
            <person name="Mah S.A."/>
            <person name="Swanson W.J."/>
            <person name="Moy G.W."/>
            <person name="Vacquier V.D."/>
        </authorList>
    </citation>
    <scope>NUCLEOTIDE SEQUENCE [LARGE SCALE GENOMIC DNA]</scope>
    <source>
        <strain evidence="3 4">CPCC 203464</strain>
    </source>
</reference>
<dbReference type="PANTHER" id="PTHR35841">
    <property type="entry name" value="PHOSPHONATES-BINDING PERIPLASMIC PROTEIN"/>
    <property type="match status" value="1"/>
</dbReference>
<keyword evidence="2" id="KW-0732">Signal</keyword>
<dbReference type="GO" id="GO:0055085">
    <property type="term" value="P:transmembrane transport"/>
    <property type="evidence" value="ECO:0007669"/>
    <property type="project" value="InterPro"/>
</dbReference>
<comment type="similarity">
    <text evidence="1">Belongs to the phosphate/phosphite/phosphonate binding protein family.</text>
</comment>
<dbReference type="NCBIfam" id="TIGR01098">
    <property type="entry name" value="3A0109s03R"/>
    <property type="match status" value="1"/>
</dbReference>
<protein>
    <submittedName>
        <fullName evidence="3">Phosphonate transport system substrate-binding protein</fullName>
    </submittedName>
</protein>
<dbReference type="PANTHER" id="PTHR35841:SF1">
    <property type="entry name" value="PHOSPHONATES-BINDING PERIPLASMIC PROTEIN"/>
    <property type="match status" value="1"/>
</dbReference>
<accession>A0A1N7FJV9</accession>
<dbReference type="PROSITE" id="PS51257">
    <property type="entry name" value="PROKAR_LIPOPROTEIN"/>
    <property type="match status" value="1"/>
</dbReference>
<sequence length="320" mass="32832">MLSLRKTVPGVLAAAALAAAMTVTGCSSDSSASGSPSQGKWAKAEGTLVFGAVPDKAGSDSNIKPLEDYIAKTTGYKVEYYPTADYTALIAAAVAGKVDLMSSGALQYVKAKNKGAELTPVAATLTSPEVKDPGYYSEAIVPKGSTITSLSGAKGKKVCFVDPSSTSGFLYGLYQLKKAGLNVDSTGTDANGDPQFSDFTPYFAGAHDKSAQSVASKQCDVGFAEDTVVTPAVAKGELTAIGKEYVPGSPLTISANLADAVQQKLSTALQGATLDAIKGSGVPISDGFTENYFGVQKEDESYYQGINDLCSTIAAAKCAK</sequence>
<dbReference type="SUPFAM" id="SSF53850">
    <property type="entry name" value="Periplasmic binding protein-like II"/>
    <property type="match status" value="1"/>
</dbReference>
<dbReference type="STRING" id="1344003.SAMN05445060_2136"/>
<dbReference type="InterPro" id="IPR005770">
    <property type="entry name" value="PhnD"/>
</dbReference>
<evidence type="ECO:0000256" key="1">
    <source>
        <dbReference type="ARBA" id="ARBA00007162"/>
    </source>
</evidence>
<dbReference type="Pfam" id="PF12974">
    <property type="entry name" value="Phosphonate-bd"/>
    <property type="match status" value="1"/>
</dbReference>
<proteinExistence type="inferred from homology"/>
<evidence type="ECO:0000313" key="4">
    <source>
        <dbReference type="Proteomes" id="UP000186218"/>
    </source>
</evidence>
<keyword evidence="4" id="KW-1185">Reference proteome</keyword>
<name>A0A1N7FJV9_9NOCA</name>
<dbReference type="GO" id="GO:0043190">
    <property type="term" value="C:ATP-binding cassette (ABC) transporter complex"/>
    <property type="evidence" value="ECO:0007669"/>
    <property type="project" value="InterPro"/>
</dbReference>
<dbReference type="AlphaFoldDB" id="A0A1N7FJV9"/>
<dbReference type="Proteomes" id="UP000186218">
    <property type="component" value="Unassembled WGS sequence"/>
</dbReference>
<organism evidence="3 4">
    <name type="scientific">Williamsia sterculiae</name>
    <dbReference type="NCBI Taxonomy" id="1344003"/>
    <lineage>
        <taxon>Bacteria</taxon>
        <taxon>Bacillati</taxon>
        <taxon>Actinomycetota</taxon>
        <taxon>Actinomycetes</taxon>
        <taxon>Mycobacteriales</taxon>
        <taxon>Nocardiaceae</taxon>
        <taxon>Williamsia</taxon>
    </lineage>
</organism>
<gene>
    <name evidence="3" type="ORF">SAMN05445060_2136</name>
</gene>
<dbReference type="RefSeq" id="WP_076479287.1">
    <property type="nucleotide sequence ID" value="NZ_FTNT01000005.1"/>
</dbReference>
<evidence type="ECO:0000313" key="3">
    <source>
        <dbReference type="EMBL" id="SIS00652.1"/>
    </source>
</evidence>
<evidence type="ECO:0000256" key="2">
    <source>
        <dbReference type="ARBA" id="ARBA00022729"/>
    </source>
</evidence>